<dbReference type="OrthoDB" id="10009285at2"/>
<dbReference type="AlphaFoldDB" id="A0A502EL86"/>
<evidence type="ECO:0000313" key="1">
    <source>
        <dbReference type="EMBL" id="TPG38478.1"/>
    </source>
</evidence>
<dbReference type="RefSeq" id="WP_140508916.1">
    <property type="nucleotide sequence ID" value="NZ_RCZH01000010.1"/>
</dbReference>
<organism evidence="1 2">
    <name type="scientific">Flavobacterium pectinovorum</name>
    <dbReference type="NCBI Taxonomy" id="29533"/>
    <lineage>
        <taxon>Bacteria</taxon>
        <taxon>Pseudomonadati</taxon>
        <taxon>Bacteroidota</taxon>
        <taxon>Flavobacteriia</taxon>
        <taxon>Flavobacteriales</taxon>
        <taxon>Flavobacteriaceae</taxon>
        <taxon>Flavobacterium</taxon>
    </lineage>
</organism>
<sequence length="217" mass="25001">MARITIPSQIFPGFKTLSELNEGQLESLTKYISILPLDIEYAEVANRINEILQITTGKQILQTFLSFRNLSEENDLKNEKLATNLTDSYLELSSDQMSPKKKLLLKTNLQSILNNYSGIKAIISAREVLSANGNNIEEFSLNSDIRLIFNEADDNKKRSAIIFHRMQIEYSKNDSLKDICFSLDIDDLKKIKIEIEKAIKNDRIIRDDYKDILEFIF</sequence>
<gene>
    <name evidence="1" type="ORF">EAH81_16295</name>
</gene>
<dbReference type="EMBL" id="RCZH01000010">
    <property type="protein sequence ID" value="TPG38478.1"/>
    <property type="molecule type" value="Genomic_DNA"/>
</dbReference>
<comment type="caution">
    <text evidence="1">The sequence shown here is derived from an EMBL/GenBank/DDBJ whole genome shotgun (WGS) entry which is preliminary data.</text>
</comment>
<dbReference type="Proteomes" id="UP000319700">
    <property type="component" value="Unassembled WGS sequence"/>
</dbReference>
<accession>A0A502EL86</accession>
<reference evidence="1 2" key="1">
    <citation type="journal article" date="2019" name="Environ. Microbiol.">
        <title>Species interactions and distinct microbial communities in high Arctic permafrost affected cryosols are associated with the CH4 and CO2 gas fluxes.</title>
        <authorList>
            <person name="Altshuler I."/>
            <person name="Hamel J."/>
            <person name="Turney S."/>
            <person name="Magnuson E."/>
            <person name="Levesque R."/>
            <person name="Greer C."/>
            <person name="Whyte L.G."/>
        </authorList>
    </citation>
    <scope>NUCLEOTIDE SEQUENCE [LARGE SCALE GENOMIC DNA]</scope>
    <source>
        <strain evidence="1 2">42</strain>
    </source>
</reference>
<protein>
    <submittedName>
        <fullName evidence="1">Uncharacterized protein</fullName>
    </submittedName>
</protein>
<proteinExistence type="predicted"/>
<keyword evidence="2" id="KW-1185">Reference proteome</keyword>
<evidence type="ECO:0000313" key="2">
    <source>
        <dbReference type="Proteomes" id="UP000319700"/>
    </source>
</evidence>
<name>A0A502EL86_9FLAO</name>